<protein>
    <submittedName>
        <fullName evidence="2">HET-domain-containing protein</fullName>
    </submittedName>
</protein>
<dbReference type="AlphaFoldDB" id="A0A194XAL2"/>
<reference evidence="2 3" key="1">
    <citation type="submission" date="2015-10" db="EMBL/GenBank/DDBJ databases">
        <title>Full genome of DAOMC 229536 Phialocephala scopiformis, a fungal endophyte of spruce producing the potent anti-insectan compound rugulosin.</title>
        <authorList>
            <consortium name="DOE Joint Genome Institute"/>
            <person name="Walker A.K."/>
            <person name="Frasz S.L."/>
            <person name="Seifert K.A."/>
            <person name="Miller J.D."/>
            <person name="Mondo S.J."/>
            <person name="Labutti K."/>
            <person name="Lipzen A."/>
            <person name="Dockter R."/>
            <person name="Kennedy M."/>
            <person name="Grigoriev I.V."/>
            <person name="Spatafora J.W."/>
        </authorList>
    </citation>
    <scope>NUCLEOTIDE SEQUENCE [LARGE SCALE GENOMIC DNA]</scope>
    <source>
        <strain evidence="2 3">CBS 120377</strain>
    </source>
</reference>
<feature type="domain" description="Heterokaryon incompatibility" evidence="1">
    <location>
        <begin position="194"/>
        <end position="371"/>
    </location>
</feature>
<dbReference type="KEGG" id="psco:LY89DRAFT_734190"/>
<proteinExistence type="predicted"/>
<accession>A0A194XAL2</accession>
<dbReference type="InterPro" id="IPR010730">
    <property type="entry name" value="HET"/>
</dbReference>
<name>A0A194XAL2_MOLSC</name>
<dbReference type="GeneID" id="28829615"/>
<evidence type="ECO:0000313" key="3">
    <source>
        <dbReference type="Proteomes" id="UP000070700"/>
    </source>
</evidence>
<sequence>MLLEAASREAEDDHSKTGFFSPNIPVHQHVVVWSEYKKNCELCKVLWVKHALKRLLKFRSLKGESTFDLRVKSSANGWQDVPVVRLHVSGQGDPNEKNAQEYELRFLEQDHFAEYPKDYLKVRPLLLKELSSYSGSPECLSLVRSWYETCTTSQHLTCVRQRTTLPCLPTRVIDVGIEDANPSLCITEGAPGSWLALSYCWGSSSNFVLNKGSFERFKAGLPLSEFPQTIRDAITITRALKERFLWVDALCILQDSAEDWQRESGKMAEVYSKASLTIIAAADASSGVTTGIFHQRKISPCARVPWNEEDATRKDFEIVNWNNEIGDEQSRVAEIEICIRAAERPAGHILLNNGPKPKSSPWATRAWTLQEQLLSWRTLTFATSQMLWSCPCYNHGEDGKMIREDKKEDLPNMLEDENIESHIPAQRRYVKWYRVVTVYSSRNLTYNSDKIVAIASVAKRMNQLFRDEYCVGLWRKDLCAGLCWRLWEPEHKRKVVPTISDSYPSWSWISVNGGIRYDMEYIEEYAAPFNPMLHVEDFKLTYVSDNPYGQVEGAQLIVSGPCLSFRYKDQDREREEQGIQTKFPRFIERRIEADEEFQRRRRPDANPELAILLIANASYGYKGSDLLNPWFPSNNFPHVYYLLVLEPVEGCSVEVSLQAPSQCFRRVAFIHLELGNVFKSMERHNQEEDIEIAKEMRAQPWPVRMVTLV</sequence>
<keyword evidence="3" id="KW-1185">Reference proteome</keyword>
<dbReference type="Pfam" id="PF06985">
    <property type="entry name" value="HET"/>
    <property type="match status" value="1"/>
</dbReference>
<dbReference type="Proteomes" id="UP000070700">
    <property type="component" value="Unassembled WGS sequence"/>
</dbReference>
<gene>
    <name evidence="2" type="ORF">LY89DRAFT_734190</name>
</gene>
<dbReference type="InParanoid" id="A0A194XAL2"/>
<evidence type="ECO:0000313" key="2">
    <source>
        <dbReference type="EMBL" id="KUJ17208.1"/>
    </source>
</evidence>
<evidence type="ECO:0000259" key="1">
    <source>
        <dbReference type="Pfam" id="PF06985"/>
    </source>
</evidence>
<dbReference type="PANTHER" id="PTHR33112:SF16">
    <property type="entry name" value="HETEROKARYON INCOMPATIBILITY DOMAIN-CONTAINING PROTEIN"/>
    <property type="match status" value="1"/>
</dbReference>
<dbReference type="PANTHER" id="PTHR33112">
    <property type="entry name" value="DOMAIN PROTEIN, PUTATIVE-RELATED"/>
    <property type="match status" value="1"/>
</dbReference>
<dbReference type="EMBL" id="KQ947415">
    <property type="protein sequence ID" value="KUJ17208.1"/>
    <property type="molecule type" value="Genomic_DNA"/>
</dbReference>
<dbReference type="RefSeq" id="XP_018071563.1">
    <property type="nucleotide sequence ID" value="XM_018219889.1"/>
</dbReference>
<organism evidence="2 3">
    <name type="scientific">Mollisia scopiformis</name>
    <name type="common">Conifer needle endophyte fungus</name>
    <name type="synonym">Phialocephala scopiformis</name>
    <dbReference type="NCBI Taxonomy" id="149040"/>
    <lineage>
        <taxon>Eukaryota</taxon>
        <taxon>Fungi</taxon>
        <taxon>Dikarya</taxon>
        <taxon>Ascomycota</taxon>
        <taxon>Pezizomycotina</taxon>
        <taxon>Leotiomycetes</taxon>
        <taxon>Helotiales</taxon>
        <taxon>Mollisiaceae</taxon>
        <taxon>Mollisia</taxon>
    </lineage>
</organism>
<dbReference type="OrthoDB" id="5125733at2759"/>